<evidence type="ECO:0000313" key="2">
    <source>
        <dbReference type="EMBL" id="ABM97362.1"/>
    </source>
</evidence>
<reference evidence="2 3" key="1">
    <citation type="journal article" date="2007" name="J. Bacteriol.">
        <title>Whole-genome analysis of the methyl tert-butyl ether-degrading beta-proteobacterium Methylibium petroleiphilum PM1.</title>
        <authorList>
            <person name="Kane S.R."/>
            <person name="Chakicherla A.Y."/>
            <person name="Chain P.S.G."/>
            <person name="Schmidt R."/>
            <person name="Shin M.W."/>
            <person name="Legler T.C."/>
            <person name="Scow K.M."/>
            <person name="Larimer F.W."/>
            <person name="Lucas S.M."/>
            <person name="Richardson P.M."/>
            <person name="Hristova K.R."/>
        </authorList>
    </citation>
    <scope>NUCLEOTIDE SEQUENCE [LARGE SCALE GENOMIC DNA]</scope>
    <source>
        <strain evidence="3">ATCC BAA-1232 / LMG 22953 / PM1</strain>
        <plasmid evidence="2 3">RPME01</plasmid>
    </source>
</reference>
<dbReference type="Proteomes" id="UP000000366">
    <property type="component" value="Plasmid RPME01"/>
</dbReference>
<gene>
    <name evidence="2" type="ordered locus">Mpe_B0598</name>
</gene>
<organism evidence="2 3">
    <name type="scientific">Methylibium petroleiphilum (strain ATCC BAA-1232 / LMG 22953 / PM1)</name>
    <dbReference type="NCBI Taxonomy" id="420662"/>
    <lineage>
        <taxon>Bacteria</taxon>
        <taxon>Pseudomonadati</taxon>
        <taxon>Pseudomonadota</taxon>
        <taxon>Betaproteobacteria</taxon>
        <taxon>Burkholderiales</taxon>
        <taxon>Sphaerotilaceae</taxon>
        <taxon>Methylibium</taxon>
    </lineage>
</organism>
<feature type="region of interest" description="Disordered" evidence="1">
    <location>
        <begin position="91"/>
        <end position="110"/>
    </location>
</feature>
<protein>
    <submittedName>
        <fullName evidence="2">Uncharacterized protein</fullName>
    </submittedName>
</protein>
<feature type="compositionally biased region" description="Basic and acidic residues" evidence="1">
    <location>
        <begin position="99"/>
        <end position="110"/>
    </location>
</feature>
<proteinExistence type="predicted"/>
<keyword evidence="3" id="KW-1185">Reference proteome</keyword>
<dbReference type="KEGG" id="mpt:Mpe_B0598"/>
<accession>A2SP73</accession>
<name>A2SP73_METPP</name>
<dbReference type="HOGENOM" id="CLU_2168037_0_0_4"/>
<keyword evidence="2" id="KW-0614">Plasmid</keyword>
<dbReference type="AlphaFoldDB" id="A2SP73"/>
<evidence type="ECO:0000313" key="3">
    <source>
        <dbReference type="Proteomes" id="UP000000366"/>
    </source>
</evidence>
<dbReference type="EMBL" id="CP000556">
    <property type="protein sequence ID" value="ABM97362.1"/>
    <property type="molecule type" value="Genomic_DNA"/>
</dbReference>
<sequence>MSTQVNNAFNFELRFQSLFNAGRALSFPCTIDGRVDMDRLSRAALSNYLYARALVGREFFIPFVENRSCGCRPGATEHEVLDGSTYLHAGVGASQREGATSRDNTECRRG</sequence>
<evidence type="ECO:0000256" key="1">
    <source>
        <dbReference type="SAM" id="MobiDB-lite"/>
    </source>
</evidence>
<geneLocation type="plasmid" evidence="2 3">
    <name>RPME01</name>
</geneLocation>